<evidence type="ECO:0000313" key="2">
    <source>
        <dbReference type="Proteomes" id="UP001176961"/>
    </source>
</evidence>
<name>A0AA36HEV7_CYLNA</name>
<reference evidence="1" key="1">
    <citation type="submission" date="2023-07" db="EMBL/GenBank/DDBJ databases">
        <authorList>
            <consortium name="CYATHOMIX"/>
        </authorList>
    </citation>
    <scope>NUCLEOTIDE SEQUENCE</scope>
    <source>
        <strain evidence="1">N/A</strain>
    </source>
</reference>
<dbReference type="Proteomes" id="UP001176961">
    <property type="component" value="Unassembled WGS sequence"/>
</dbReference>
<dbReference type="InterPro" id="IPR029058">
    <property type="entry name" value="AB_hydrolase_fold"/>
</dbReference>
<gene>
    <name evidence="1" type="ORF">CYNAS_LOCUS20923</name>
</gene>
<accession>A0AA36HEV7</accession>
<protein>
    <recommendedName>
        <fullName evidence="3">GPI inositol-deacylase</fullName>
    </recommendedName>
</protein>
<proteinExistence type="predicted"/>
<dbReference type="Gene3D" id="3.40.50.1820">
    <property type="entry name" value="alpha/beta hydrolase"/>
    <property type="match status" value="1"/>
</dbReference>
<comment type="caution">
    <text evidence="1">The sequence shown here is derived from an EMBL/GenBank/DDBJ whole genome shotgun (WGS) entry which is preliminary data.</text>
</comment>
<keyword evidence="2" id="KW-1185">Reference proteome</keyword>
<evidence type="ECO:0008006" key="3">
    <source>
        <dbReference type="Google" id="ProtNLM"/>
    </source>
</evidence>
<evidence type="ECO:0000313" key="1">
    <source>
        <dbReference type="EMBL" id="CAJ0608940.1"/>
    </source>
</evidence>
<dbReference type="PANTHER" id="PTHR48187:SF2">
    <property type="entry name" value="LD21810P"/>
    <property type="match status" value="1"/>
</dbReference>
<dbReference type="AlphaFoldDB" id="A0AA36HEV7"/>
<dbReference type="EMBL" id="CATQJL010000326">
    <property type="protein sequence ID" value="CAJ0608940.1"/>
    <property type="molecule type" value="Genomic_DNA"/>
</dbReference>
<organism evidence="1 2">
    <name type="scientific">Cylicocyclus nassatus</name>
    <name type="common">Nematode worm</name>
    <dbReference type="NCBI Taxonomy" id="53992"/>
    <lineage>
        <taxon>Eukaryota</taxon>
        <taxon>Metazoa</taxon>
        <taxon>Ecdysozoa</taxon>
        <taxon>Nematoda</taxon>
        <taxon>Chromadorea</taxon>
        <taxon>Rhabditida</taxon>
        <taxon>Rhabditina</taxon>
        <taxon>Rhabditomorpha</taxon>
        <taxon>Strongyloidea</taxon>
        <taxon>Strongylidae</taxon>
        <taxon>Cylicocyclus</taxon>
    </lineage>
</organism>
<sequence>MARYIVPSVAISAIYSAYRSYFDSSSPSAFGIRTVEEAVASLNANVNALEALRFIQHIKPDNSFVCSLSPTALGVLALRGSDLCEHVPVTKYTYDEDDPTFSSLLSKFDLGPVWEDRIAWLNRVACPEEDLACAEGWFTYHPSQVFRLLQLLRLIYVRTEIPFDSKEIGTEVVQLLYLMYKRFRDINKELAILALKTLSNVALNNPSYAISIFTSEWLPLLASMVVHGRTLEERLISHKICQNALSTLGAVDYQLRSDIYELFLPDREPLVDIVLIHGLRGGVAFTWRQKDHSSNVVSNCWPKDWLHLDIAEPMRILGLDYPSYLMHFTGTMESLEVRANRFEHQLQAAGVGRRPIIFICHSLGGLLAKRLLLDLPNLAAKTVGILFIATPHRGSPIAAWGYSILHPSQDVLLLYEENAVNKKLNEDFVPISDNVPVIVSMVETKLSNLIGRARGIVVPTQSAVYERGAVYHIEEAHHNVCKPSERSSPAYGVVLNFIRDSIQEAKKMKNVKQ</sequence>
<dbReference type="PANTHER" id="PTHR48187">
    <property type="entry name" value="LD21810P"/>
    <property type="match status" value="1"/>
</dbReference>
<dbReference type="SUPFAM" id="SSF53474">
    <property type="entry name" value="alpha/beta-Hydrolases"/>
    <property type="match status" value="1"/>
</dbReference>